<dbReference type="InterPro" id="IPR012320">
    <property type="entry name" value="SHD_dom"/>
</dbReference>
<gene>
    <name evidence="9" type="ORF">L798_00557</name>
</gene>
<feature type="region of interest" description="Disordered" evidence="6">
    <location>
        <begin position="1132"/>
        <end position="1158"/>
    </location>
</feature>
<feature type="region of interest" description="Disordered" evidence="6">
    <location>
        <begin position="169"/>
        <end position="205"/>
    </location>
</feature>
<feature type="region of interest" description="Disordered" evidence="6">
    <location>
        <begin position="485"/>
        <end position="511"/>
    </location>
</feature>
<feature type="region of interest" description="Disordered" evidence="6">
    <location>
        <begin position="231"/>
        <end position="250"/>
    </location>
</feature>
<keyword evidence="10" id="KW-1185">Reference proteome</keyword>
<dbReference type="EMBL" id="KK853289">
    <property type="protein sequence ID" value="KDR08903.1"/>
    <property type="molecule type" value="Genomic_DNA"/>
</dbReference>
<dbReference type="GO" id="GO:0030100">
    <property type="term" value="P:regulation of endocytosis"/>
    <property type="evidence" value="ECO:0007669"/>
    <property type="project" value="UniProtKB-UniRule"/>
</dbReference>
<feature type="domain" description="SHD" evidence="7">
    <location>
        <begin position="625"/>
        <end position="799"/>
    </location>
</feature>
<dbReference type="PANTHER" id="PTHR10529">
    <property type="entry name" value="AP COMPLEX SUBUNIT MU"/>
    <property type="match status" value="1"/>
</dbReference>
<feature type="region of interest" description="Disordered" evidence="6">
    <location>
        <begin position="56"/>
        <end position="76"/>
    </location>
</feature>
<dbReference type="GO" id="GO:0006897">
    <property type="term" value="P:endocytosis"/>
    <property type="evidence" value="ECO:0007669"/>
    <property type="project" value="UniProtKB-KW"/>
</dbReference>
<reference evidence="9 10" key="1">
    <citation type="journal article" date="2014" name="Nat. Commun.">
        <title>Molecular traces of alternative social organization in a termite genome.</title>
        <authorList>
            <person name="Terrapon N."/>
            <person name="Li C."/>
            <person name="Robertson H.M."/>
            <person name="Ji L."/>
            <person name="Meng X."/>
            <person name="Booth W."/>
            <person name="Chen Z."/>
            <person name="Childers C.P."/>
            <person name="Glastad K.M."/>
            <person name="Gokhale K."/>
            <person name="Gowin J."/>
            <person name="Gronenberg W."/>
            <person name="Hermansen R.A."/>
            <person name="Hu H."/>
            <person name="Hunt B.G."/>
            <person name="Huylmans A.K."/>
            <person name="Khalil S.M."/>
            <person name="Mitchell R.D."/>
            <person name="Munoz-Torres M.C."/>
            <person name="Mustard J.A."/>
            <person name="Pan H."/>
            <person name="Reese J.T."/>
            <person name="Scharf M.E."/>
            <person name="Sun F."/>
            <person name="Vogel H."/>
            <person name="Xiao J."/>
            <person name="Yang W."/>
            <person name="Yang Z."/>
            <person name="Yang Z."/>
            <person name="Zhou J."/>
            <person name="Zhu J."/>
            <person name="Brent C.S."/>
            <person name="Elsik C.G."/>
            <person name="Goodisman M.A."/>
            <person name="Liberles D.A."/>
            <person name="Roe R.M."/>
            <person name="Vargo E.L."/>
            <person name="Vilcinskas A."/>
            <person name="Wang J."/>
            <person name="Bornberg-Bauer E."/>
            <person name="Korb J."/>
            <person name="Zhang G."/>
            <person name="Liebig J."/>
        </authorList>
    </citation>
    <scope>NUCLEOTIDE SEQUENCE [LARGE SCALE GENOMIC DNA]</scope>
    <source>
        <tissue evidence="9">Whole organism</tissue>
    </source>
</reference>
<protein>
    <submittedName>
        <fullName evidence="9">Protein stoned-B</fullName>
    </submittedName>
</protein>
<dbReference type="PROSITE" id="PS51070">
    <property type="entry name" value="SHD"/>
    <property type="match status" value="1"/>
</dbReference>
<dbReference type="Proteomes" id="UP000027135">
    <property type="component" value="Unassembled WGS sequence"/>
</dbReference>
<dbReference type="eggNOG" id="KOG2677">
    <property type="taxonomic scope" value="Eukaryota"/>
</dbReference>
<feature type="domain" description="MHD" evidence="8">
    <location>
        <begin position="803"/>
        <end position="1116"/>
    </location>
</feature>
<dbReference type="OMA" id="FFSMTDT"/>
<evidence type="ECO:0000256" key="2">
    <source>
        <dbReference type="ARBA" id="ARBA00005579"/>
    </source>
</evidence>
<name>A0A067QJF2_ZOONE</name>
<dbReference type="FunFam" id="2.60.40.1170:FF:000016">
    <property type="entry name" value="AP-1 complex subunit mu"/>
    <property type="match status" value="1"/>
</dbReference>
<proteinExistence type="inferred from homology"/>
<accession>A0A067QJF2</accession>
<dbReference type="InterPro" id="IPR028565">
    <property type="entry name" value="MHD"/>
</dbReference>
<dbReference type="GO" id="GO:0045202">
    <property type="term" value="C:synapse"/>
    <property type="evidence" value="ECO:0007669"/>
    <property type="project" value="UniProtKB-ARBA"/>
</dbReference>
<comment type="similarity">
    <text evidence="2">Belongs to the Stoned B family.</text>
</comment>
<evidence type="ECO:0000256" key="3">
    <source>
        <dbReference type="ARBA" id="ARBA00022490"/>
    </source>
</evidence>
<evidence type="ECO:0000256" key="4">
    <source>
        <dbReference type="ARBA" id="ARBA00022583"/>
    </source>
</evidence>
<dbReference type="PRINTS" id="PR01217">
    <property type="entry name" value="PRICHEXTENSN"/>
</dbReference>
<dbReference type="STRING" id="136037.A0A067QJF2"/>
<keyword evidence="4" id="KW-0254">Endocytosis</keyword>
<dbReference type="SUPFAM" id="SSF49447">
    <property type="entry name" value="Second domain of Mu2 adaptin subunit (ap50) of ap2 adaptor"/>
    <property type="match status" value="1"/>
</dbReference>
<feature type="compositionally biased region" description="Pro residues" evidence="6">
    <location>
        <begin position="289"/>
        <end position="301"/>
    </location>
</feature>
<feature type="compositionally biased region" description="Low complexity" evidence="6">
    <location>
        <begin position="170"/>
        <end position="185"/>
    </location>
</feature>
<evidence type="ECO:0000313" key="10">
    <source>
        <dbReference type="Proteomes" id="UP000027135"/>
    </source>
</evidence>
<comment type="subcellular location">
    <subcellularLocation>
        <location evidence="1">Cytoplasm</location>
    </subcellularLocation>
</comment>
<dbReference type="AlphaFoldDB" id="A0A067QJF2"/>
<dbReference type="OrthoDB" id="10063141at2759"/>
<dbReference type="InterPro" id="IPR050431">
    <property type="entry name" value="Adaptor_comp_med_subunit"/>
</dbReference>
<dbReference type="Gene3D" id="2.60.40.1170">
    <property type="entry name" value="Mu homology domain, subdomain B"/>
    <property type="match status" value="1"/>
</dbReference>
<dbReference type="Pfam" id="PF00928">
    <property type="entry name" value="Adap_comp_sub"/>
    <property type="match status" value="1"/>
</dbReference>
<dbReference type="PROSITE" id="PS51072">
    <property type="entry name" value="MHD"/>
    <property type="match status" value="1"/>
</dbReference>
<evidence type="ECO:0000256" key="6">
    <source>
        <dbReference type="SAM" id="MobiDB-lite"/>
    </source>
</evidence>
<evidence type="ECO:0000313" key="9">
    <source>
        <dbReference type="EMBL" id="KDR08903.1"/>
    </source>
</evidence>
<dbReference type="InterPro" id="IPR036168">
    <property type="entry name" value="AP2_Mu_C_sf"/>
</dbReference>
<dbReference type="FunCoup" id="A0A067QJF2">
    <property type="interactions" value="5"/>
</dbReference>
<dbReference type="FunFam" id="2.60.40.1170:FF:000022">
    <property type="entry name" value="AP-1 complex subunit mu"/>
    <property type="match status" value="1"/>
</dbReference>
<sequence length="1158" mass="127509">MDFETTGKSGNPFLVEDLGKYSGSTDPVVGGGGGGLNSNPFLSNSDFSIPAATENPFLSSMDGNEPSSFLGSGNSSTNPFAQFDYPGDGEMDTTASLNIFSAPEPDTARTNIFDNSEITNPPSDNFFGVSPALQPQTETKVLTGFDLLDDTGMTGPVENDFCKETDIFNSTPTAATDDSSRTSTPKGGPPRRPPPPRPIPPSKETKDLILSVTGAMEATSSHLLDRLQATRTPSPTPIRDLHSPSPTPDIPFTDLLGTDVTTGQLPAFPSNTEINLFGEEPIAEAPSAPKLPPRPAPPTQKPEPQQDIMDIFNGDAPALSTVTAPQTNADILGLFDSSLPAAQTSEMTGTADLLLGDDFGGMVPAQPQEVNLLPVTAMDLEPTVFPAQQQPDSLMATDMLEATEDPVLRSGDEFDAFAAKFENAAKEEGQEVCVVESDPFDPFSSSGLIAESGNEAWGAVTAERGESKISGFGAEESFDAFLSMNEPPPVPQGTPARFSRQQSAESDGEPDFSIFIKPKNGEAVTAEHISAEVVPILAPPPPPPKSPVQNADSSLRFNPFDKSNELVATAIPTATEEPALPQGAEVPDGMLQRTDSQETPPTPLFDEDVSQPLEDFPRVIYQGDGWEMQLRQPNKKKITGQRFWKKVFVHLVYQGDNPVLQLFNTREDKDPFQELPLQACYSVSDIGAQQFDAYGKIFTVKLQYVFYKERPGVRPGQVTKAERITNKLSKFAQYAIQGDYEGCKEFGSDLKKLGLPVEHAPQISQLFKIGSQTFEDMKQFSMCVEEALFQLSVHRDRALNYKTEEVQITVVDELYVEQDKDGHIDKQIARVRLFFLGFLAGMPDVELGVNDLWRQGKEVVGRHDIIPVITEEWIRLENVEFHSCVQQDEYERTRVIKFKPPDACYIELMRFRVRPPRNRELPIQLKAVMCVTGNKVELKADILVPGFSSRKLGQIPCEDIMVRFPIPECWIYLFRVEKHFRYGSVKSTHRRTGKVKGIERFLGAVETLEQSLIEVTSGQAKYEHQHRAIVWRMSRLPKEGQGAYTTHAFVCRMGLTSYDQIPENLADYCYVEFTMPATQVSHTTVRSVSLSNGAKDDPPEKYVRYLARHEYRVGIEHTQGEGPGAYMTATLSKQPETTQILEEKPEPPAANSDSDSSS</sequence>
<feature type="region of interest" description="Disordered" evidence="6">
    <location>
        <begin position="284"/>
        <end position="306"/>
    </location>
</feature>
<evidence type="ECO:0000259" key="7">
    <source>
        <dbReference type="PROSITE" id="PS51070"/>
    </source>
</evidence>
<evidence type="ECO:0000256" key="5">
    <source>
        <dbReference type="ARBA" id="ARBA00022737"/>
    </source>
</evidence>
<organism evidence="9 10">
    <name type="scientific">Zootermopsis nevadensis</name>
    <name type="common">Dampwood termite</name>
    <dbReference type="NCBI Taxonomy" id="136037"/>
    <lineage>
        <taxon>Eukaryota</taxon>
        <taxon>Metazoa</taxon>
        <taxon>Ecdysozoa</taxon>
        <taxon>Arthropoda</taxon>
        <taxon>Hexapoda</taxon>
        <taxon>Insecta</taxon>
        <taxon>Pterygota</taxon>
        <taxon>Neoptera</taxon>
        <taxon>Polyneoptera</taxon>
        <taxon>Dictyoptera</taxon>
        <taxon>Blattodea</taxon>
        <taxon>Blattoidea</taxon>
        <taxon>Termitoidae</taxon>
        <taxon>Termopsidae</taxon>
        <taxon>Zootermopsis</taxon>
    </lineage>
</organism>
<feature type="compositionally biased region" description="Pro residues" evidence="6">
    <location>
        <begin position="187"/>
        <end position="201"/>
    </location>
</feature>
<evidence type="ECO:0000259" key="8">
    <source>
        <dbReference type="PROSITE" id="PS51072"/>
    </source>
</evidence>
<dbReference type="InParanoid" id="A0A067QJF2"/>
<dbReference type="GO" id="GO:0005737">
    <property type="term" value="C:cytoplasm"/>
    <property type="evidence" value="ECO:0007669"/>
    <property type="project" value="UniProtKB-SubCell"/>
</dbReference>
<dbReference type="FunFam" id="2.60.40.1170:FF:000018">
    <property type="entry name" value="stonin-2 isoform X2"/>
    <property type="match status" value="1"/>
</dbReference>
<keyword evidence="3" id="KW-0963">Cytoplasm</keyword>
<evidence type="ECO:0000256" key="1">
    <source>
        <dbReference type="ARBA" id="ARBA00004496"/>
    </source>
</evidence>
<keyword evidence="5" id="KW-0677">Repeat</keyword>